<dbReference type="Gene3D" id="3.40.1190.20">
    <property type="match status" value="1"/>
</dbReference>
<reference evidence="15" key="1">
    <citation type="submission" date="2016-06" db="EMBL/GenBank/DDBJ databases">
        <authorList>
            <person name="Varghese N."/>
            <person name="Submissions Spin"/>
        </authorList>
    </citation>
    <scope>NUCLEOTIDE SEQUENCE [LARGE SCALE GENOMIC DNA]</scope>
    <source>
        <strain evidence="15">DSM 43816</strain>
    </source>
</reference>
<dbReference type="OrthoDB" id="9775849at2"/>
<keyword evidence="6 12" id="KW-0547">Nucleotide-binding</keyword>
<protein>
    <recommendedName>
        <fullName evidence="3 12">Ribokinase</fullName>
        <shortName evidence="12">RK</shortName>
        <ecNumber evidence="2 12">2.7.1.15</ecNumber>
    </recommendedName>
</protein>
<dbReference type="AlphaFoldDB" id="A0A1C4ZUQ9"/>
<dbReference type="HAMAP" id="MF_01987">
    <property type="entry name" value="Ribokinase"/>
    <property type="match status" value="1"/>
</dbReference>
<feature type="domain" description="Carbohydrate kinase PfkB" evidence="13">
    <location>
        <begin position="2"/>
        <end position="289"/>
    </location>
</feature>
<keyword evidence="10 12" id="KW-0630">Potassium</keyword>
<dbReference type="RefSeq" id="WP_088984413.1">
    <property type="nucleotide sequence ID" value="NZ_LT607413.1"/>
</dbReference>
<comment type="pathway">
    <text evidence="12">Carbohydrate metabolism; D-ribose degradation; D-ribose 5-phosphate from beta-D-ribopyranose: step 2/2.</text>
</comment>
<comment type="cofactor">
    <cofactor evidence="12">
        <name>Mg(2+)</name>
        <dbReference type="ChEBI" id="CHEBI:18420"/>
    </cofactor>
    <text evidence="12">Requires a divalent cation, most likely magnesium in vivo, as an electrophilic catalyst to aid phosphoryl group transfer. It is the chelate of the metal and the nucleotide that is the actual substrate.</text>
</comment>
<dbReference type="InterPro" id="IPR011877">
    <property type="entry name" value="Ribokinase"/>
</dbReference>
<dbReference type="PRINTS" id="PR00990">
    <property type="entry name" value="RIBOKINASE"/>
</dbReference>
<evidence type="ECO:0000256" key="6">
    <source>
        <dbReference type="ARBA" id="ARBA00022741"/>
    </source>
</evidence>
<keyword evidence="8 12" id="KW-0067">ATP-binding</keyword>
<keyword evidence="9 12" id="KW-0460">Magnesium</keyword>
<dbReference type="UniPathway" id="UPA00916">
    <property type="reaction ID" value="UER00889"/>
</dbReference>
<comment type="caution">
    <text evidence="12">Lacks conserved residue(s) required for the propagation of feature annotation.</text>
</comment>
<evidence type="ECO:0000259" key="13">
    <source>
        <dbReference type="Pfam" id="PF00294"/>
    </source>
</evidence>
<dbReference type="GO" id="GO:0046872">
    <property type="term" value="F:metal ion binding"/>
    <property type="evidence" value="ECO:0007669"/>
    <property type="project" value="UniProtKB-KW"/>
</dbReference>
<feature type="binding site" evidence="12">
    <location>
        <position position="182"/>
    </location>
    <ligand>
        <name>ATP</name>
        <dbReference type="ChEBI" id="CHEBI:30616"/>
    </ligand>
</feature>
<evidence type="ECO:0000256" key="1">
    <source>
        <dbReference type="ARBA" id="ARBA00005380"/>
    </source>
</evidence>
<dbReference type="EC" id="2.7.1.15" evidence="2 12"/>
<comment type="similarity">
    <text evidence="12">Belongs to the carbohydrate kinase PfkB family. Ribokinase subfamily.</text>
</comment>
<evidence type="ECO:0000256" key="2">
    <source>
        <dbReference type="ARBA" id="ARBA00012035"/>
    </source>
</evidence>
<evidence type="ECO:0000256" key="4">
    <source>
        <dbReference type="ARBA" id="ARBA00022679"/>
    </source>
</evidence>
<comment type="subcellular location">
    <subcellularLocation>
        <location evidence="12">Cytoplasm</location>
    </subcellularLocation>
</comment>
<feature type="binding site" evidence="12">
    <location>
        <begin position="250"/>
        <end position="251"/>
    </location>
    <ligand>
        <name>ATP</name>
        <dbReference type="ChEBI" id="CHEBI:30616"/>
    </ligand>
</feature>
<dbReference type="PROSITE" id="PS00584">
    <property type="entry name" value="PFKB_KINASES_2"/>
    <property type="match status" value="1"/>
</dbReference>
<evidence type="ECO:0000256" key="11">
    <source>
        <dbReference type="ARBA" id="ARBA00023277"/>
    </source>
</evidence>
<keyword evidence="5 12" id="KW-0479">Metal-binding</keyword>
<accession>A0A1C4ZUQ9</accession>
<dbReference type="Proteomes" id="UP000198253">
    <property type="component" value="Chromosome I"/>
</dbReference>
<keyword evidence="11 12" id="KW-0119">Carbohydrate metabolism</keyword>
<feature type="active site" description="Proton acceptor" evidence="12">
    <location>
        <position position="251"/>
    </location>
</feature>
<evidence type="ECO:0000256" key="10">
    <source>
        <dbReference type="ARBA" id="ARBA00022958"/>
    </source>
</evidence>
<sequence>MKIAVIGSYGAGLTMRVPRLPVAGETLSGGRFASGHGGKGSNQAVAAARLGAEVSLLTAVGADQFGTAARQLWAEEGIDATGVRTTGAATMVGVILVDEQGENRIVIAPGALDDLTPADVEGFADRIAAADLVVVSLEIPLPVAVAALRAAHERGVRTLLNPAPAVRLPDEAWRWIDVVTPNASEARVLTGLGPEDPATGDELVDLIRARHAGTIVLTLGAEGALVDHDGQRTRVDPVTVPRVVDTTGAGDAFTGALAVALARGDALTDAVRFAAAAGAHTVGIAEVIPALPHPDDVAALLRR</sequence>
<organism evidence="14 15">
    <name type="scientific">Micromonospora echinospora</name>
    <name type="common">Micromonospora purpurea</name>
    <dbReference type="NCBI Taxonomy" id="1877"/>
    <lineage>
        <taxon>Bacteria</taxon>
        <taxon>Bacillati</taxon>
        <taxon>Actinomycetota</taxon>
        <taxon>Actinomycetes</taxon>
        <taxon>Micromonosporales</taxon>
        <taxon>Micromonosporaceae</taxon>
        <taxon>Micromonospora</taxon>
    </lineage>
</organism>
<evidence type="ECO:0000256" key="5">
    <source>
        <dbReference type="ARBA" id="ARBA00022723"/>
    </source>
</evidence>
<evidence type="ECO:0000256" key="12">
    <source>
        <dbReference type="HAMAP-Rule" id="MF_01987"/>
    </source>
</evidence>
<dbReference type="PANTHER" id="PTHR10584">
    <property type="entry name" value="SUGAR KINASE"/>
    <property type="match status" value="1"/>
</dbReference>
<dbReference type="GO" id="GO:0005737">
    <property type="term" value="C:cytoplasm"/>
    <property type="evidence" value="ECO:0007669"/>
    <property type="project" value="UniProtKB-SubCell"/>
</dbReference>
<feature type="binding site" evidence="12">
    <location>
        <position position="138"/>
    </location>
    <ligand>
        <name>substrate</name>
    </ligand>
</feature>
<evidence type="ECO:0000256" key="8">
    <source>
        <dbReference type="ARBA" id="ARBA00022840"/>
    </source>
</evidence>
<dbReference type="GO" id="GO:0019303">
    <property type="term" value="P:D-ribose catabolic process"/>
    <property type="evidence" value="ECO:0007669"/>
    <property type="project" value="UniProtKB-UniRule"/>
</dbReference>
<evidence type="ECO:0000256" key="3">
    <source>
        <dbReference type="ARBA" id="ARBA00016943"/>
    </source>
</evidence>
<comment type="subunit">
    <text evidence="12">Homodimer.</text>
</comment>
<dbReference type="PANTHER" id="PTHR10584:SF166">
    <property type="entry name" value="RIBOKINASE"/>
    <property type="match status" value="1"/>
</dbReference>
<keyword evidence="12" id="KW-0963">Cytoplasm</keyword>
<feature type="binding site" evidence="12">
    <location>
        <begin position="38"/>
        <end position="42"/>
    </location>
    <ligand>
        <name>substrate</name>
    </ligand>
</feature>
<dbReference type="GO" id="GO:0004747">
    <property type="term" value="F:ribokinase activity"/>
    <property type="evidence" value="ECO:0007669"/>
    <property type="project" value="UniProtKB-UniRule"/>
</dbReference>
<dbReference type="InterPro" id="IPR029056">
    <property type="entry name" value="Ribokinase-like"/>
</dbReference>
<feature type="binding site" evidence="12">
    <location>
        <position position="284"/>
    </location>
    <ligand>
        <name>K(+)</name>
        <dbReference type="ChEBI" id="CHEBI:29103"/>
    </ligand>
</feature>
<dbReference type="GO" id="GO:0005524">
    <property type="term" value="F:ATP binding"/>
    <property type="evidence" value="ECO:0007669"/>
    <property type="project" value="UniProtKB-UniRule"/>
</dbReference>
<feature type="binding site" evidence="12">
    <location>
        <position position="251"/>
    </location>
    <ligand>
        <name>substrate</name>
    </ligand>
</feature>
<comment type="catalytic activity">
    <reaction evidence="12">
        <text>D-ribose + ATP = D-ribose 5-phosphate + ADP + H(+)</text>
        <dbReference type="Rhea" id="RHEA:13697"/>
        <dbReference type="ChEBI" id="CHEBI:15378"/>
        <dbReference type="ChEBI" id="CHEBI:30616"/>
        <dbReference type="ChEBI" id="CHEBI:47013"/>
        <dbReference type="ChEBI" id="CHEBI:78346"/>
        <dbReference type="ChEBI" id="CHEBI:456216"/>
        <dbReference type="EC" id="2.7.1.15"/>
    </reaction>
</comment>
<feature type="binding site" evidence="12">
    <location>
        <position position="247"/>
    </location>
    <ligand>
        <name>K(+)</name>
        <dbReference type="ChEBI" id="CHEBI:29103"/>
    </ligand>
</feature>
<dbReference type="InterPro" id="IPR011611">
    <property type="entry name" value="PfkB_dom"/>
</dbReference>
<evidence type="ECO:0000313" key="15">
    <source>
        <dbReference type="Proteomes" id="UP000198253"/>
    </source>
</evidence>
<dbReference type="SUPFAM" id="SSF53613">
    <property type="entry name" value="Ribokinase-like"/>
    <property type="match status" value="1"/>
</dbReference>
<evidence type="ECO:0000313" key="14">
    <source>
        <dbReference type="EMBL" id="SCF36514.1"/>
    </source>
</evidence>
<dbReference type="Pfam" id="PF00294">
    <property type="entry name" value="PfkB"/>
    <property type="match status" value="1"/>
</dbReference>
<dbReference type="InParanoid" id="A0A1C4ZUQ9"/>
<dbReference type="EMBL" id="LT607413">
    <property type="protein sequence ID" value="SCF36514.1"/>
    <property type="molecule type" value="Genomic_DNA"/>
</dbReference>
<feature type="binding site" evidence="12">
    <location>
        <position position="281"/>
    </location>
    <ligand>
        <name>K(+)</name>
        <dbReference type="ChEBI" id="CHEBI:29103"/>
    </ligand>
</feature>
<keyword evidence="15" id="KW-1185">Reference proteome</keyword>
<comment type="activity regulation">
    <text evidence="12">Activated by a monovalent cation that binds near, but not in, the active site. The most likely occupant of the site in vivo is potassium. Ion binding induces a conformational change that may alter substrate affinity.</text>
</comment>
<evidence type="ECO:0000256" key="7">
    <source>
        <dbReference type="ARBA" id="ARBA00022777"/>
    </source>
</evidence>
<gene>
    <name evidence="12" type="primary">rbsK</name>
    <name evidence="14" type="ORF">GA0070618_5788</name>
</gene>
<name>A0A1C4ZUQ9_MICEC</name>
<dbReference type="InterPro" id="IPR002139">
    <property type="entry name" value="Ribo/fructo_kinase"/>
</dbReference>
<proteinExistence type="inferred from homology"/>
<dbReference type="CDD" id="cd01174">
    <property type="entry name" value="ribokinase"/>
    <property type="match status" value="1"/>
</dbReference>
<feature type="binding site" evidence="12">
    <location>
        <position position="245"/>
    </location>
    <ligand>
        <name>K(+)</name>
        <dbReference type="ChEBI" id="CHEBI:29103"/>
    </ligand>
</feature>
<comment type="function">
    <text evidence="12">Catalyzes the phosphorylation of ribose at O-5 in a reaction requiring ATP and magnesium. The resulting D-ribose-5-phosphate can then be used either for sythesis of nucleotides, histidine, and tryptophan, or as a component of the pentose phosphate pathway.</text>
</comment>
<dbReference type="InterPro" id="IPR002173">
    <property type="entry name" value="Carboh/pur_kinase_PfkB_CS"/>
</dbReference>
<keyword evidence="7 12" id="KW-0418">Kinase</keyword>
<feature type="binding site" evidence="12">
    <location>
        <begin position="218"/>
        <end position="223"/>
    </location>
    <ligand>
        <name>ATP</name>
        <dbReference type="ChEBI" id="CHEBI:30616"/>
    </ligand>
</feature>
<evidence type="ECO:0000256" key="9">
    <source>
        <dbReference type="ARBA" id="ARBA00022842"/>
    </source>
</evidence>
<comment type="similarity">
    <text evidence="1">Belongs to the carbohydrate kinase pfkB family.</text>
</comment>
<keyword evidence="4 12" id="KW-0808">Transferase</keyword>